<feature type="compositionally biased region" description="Basic and acidic residues" evidence="1">
    <location>
        <begin position="444"/>
        <end position="453"/>
    </location>
</feature>
<dbReference type="PANTHER" id="PTHR33710">
    <property type="entry name" value="BNAC02G09200D PROTEIN"/>
    <property type="match status" value="1"/>
</dbReference>
<protein>
    <recommendedName>
        <fullName evidence="2">Zinc knuckle CX2CX4HX4C domain-containing protein</fullName>
    </recommendedName>
</protein>
<proteinExistence type="predicted"/>
<feature type="domain" description="Zinc knuckle CX2CX4HX4C" evidence="2">
    <location>
        <begin position="104"/>
        <end position="146"/>
    </location>
</feature>
<evidence type="ECO:0000259" key="2">
    <source>
        <dbReference type="Pfam" id="PF14392"/>
    </source>
</evidence>
<keyword evidence="4" id="KW-1185">Reference proteome</keyword>
<feature type="compositionally biased region" description="Polar residues" evidence="1">
    <location>
        <begin position="268"/>
        <end position="285"/>
    </location>
</feature>
<feature type="compositionally biased region" description="Polar residues" evidence="1">
    <location>
        <begin position="431"/>
        <end position="441"/>
    </location>
</feature>
<reference evidence="3" key="1">
    <citation type="submission" date="2019-07" db="EMBL/GenBank/DDBJ databases">
        <authorList>
            <person name="Dittberner H."/>
        </authorList>
    </citation>
    <scope>NUCLEOTIDE SEQUENCE [LARGE SCALE GENOMIC DNA]</scope>
</reference>
<dbReference type="OrthoDB" id="1113909at2759"/>
<evidence type="ECO:0000313" key="4">
    <source>
        <dbReference type="Proteomes" id="UP000489600"/>
    </source>
</evidence>
<name>A0A565AXV0_9BRAS</name>
<accession>A0A565AXV0</accession>
<feature type="region of interest" description="Disordered" evidence="1">
    <location>
        <begin position="1"/>
        <end position="25"/>
    </location>
</feature>
<dbReference type="Proteomes" id="UP000489600">
    <property type="component" value="Unassembled WGS sequence"/>
</dbReference>
<dbReference type="InterPro" id="IPR025836">
    <property type="entry name" value="Zn_knuckle_CX2CX4HX4C"/>
</dbReference>
<feature type="region of interest" description="Disordered" evidence="1">
    <location>
        <begin position="397"/>
        <end position="500"/>
    </location>
</feature>
<feature type="compositionally biased region" description="Basic and acidic residues" evidence="1">
    <location>
        <begin position="307"/>
        <end position="343"/>
    </location>
</feature>
<feature type="region of interest" description="Disordered" evidence="1">
    <location>
        <begin position="186"/>
        <end position="354"/>
    </location>
</feature>
<dbReference type="AlphaFoldDB" id="A0A565AXV0"/>
<evidence type="ECO:0000256" key="1">
    <source>
        <dbReference type="SAM" id="MobiDB-lite"/>
    </source>
</evidence>
<dbReference type="PANTHER" id="PTHR33710:SF79">
    <property type="entry name" value="OS06G0205337 PROTEIN"/>
    <property type="match status" value="1"/>
</dbReference>
<feature type="compositionally biased region" description="Basic and acidic residues" evidence="1">
    <location>
        <begin position="227"/>
        <end position="263"/>
    </location>
</feature>
<evidence type="ECO:0000313" key="3">
    <source>
        <dbReference type="EMBL" id="VVA94246.1"/>
    </source>
</evidence>
<dbReference type="Pfam" id="PF14392">
    <property type="entry name" value="zf-CCHC_4"/>
    <property type="match status" value="1"/>
</dbReference>
<dbReference type="EMBL" id="CABITT030000002">
    <property type="protein sequence ID" value="VVA94246.1"/>
    <property type="molecule type" value="Genomic_DNA"/>
</dbReference>
<gene>
    <name evidence="3" type="ORF">ANE_LOCUS4691</name>
</gene>
<organism evidence="3 4">
    <name type="scientific">Arabis nemorensis</name>
    <dbReference type="NCBI Taxonomy" id="586526"/>
    <lineage>
        <taxon>Eukaryota</taxon>
        <taxon>Viridiplantae</taxon>
        <taxon>Streptophyta</taxon>
        <taxon>Embryophyta</taxon>
        <taxon>Tracheophyta</taxon>
        <taxon>Spermatophyta</taxon>
        <taxon>Magnoliopsida</taxon>
        <taxon>eudicotyledons</taxon>
        <taxon>Gunneridae</taxon>
        <taxon>Pentapetalae</taxon>
        <taxon>rosids</taxon>
        <taxon>malvids</taxon>
        <taxon>Brassicales</taxon>
        <taxon>Brassicaceae</taxon>
        <taxon>Arabideae</taxon>
        <taxon>Arabis</taxon>
    </lineage>
</organism>
<comment type="caution">
    <text evidence="3">The sequence shown here is derived from an EMBL/GenBank/DDBJ whole genome shotgun (WGS) entry which is preliminary data.</text>
</comment>
<feature type="compositionally biased region" description="Basic and acidic residues" evidence="1">
    <location>
        <begin position="186"/>
        <end position="197"/>
    </location>
</feature>
<sequence length="635" mass="72625">MSSRYTRNEKGKWQADTRGASRRSPIRIPECDSQSLIEDNKLTIIGRVTNPMVQPPKAVIGFLPQLWKLENRVVDIGFVRERDEPLDKDVILGRIRVEINGFAPLEMRLPILLPSGETTFVELEYENLGKHCFACLSLFHEEKFCQASKPSTNAPGNREGISQQNTLKQIEEDKKRLEWRKSKREGEFHYQKEDTRRRRDVHPGYSSPHRSNYSVRGEHQHTFSKSEQWREVPRHQTRFNDRAYPVHRDSAYQSGRERRERIPCGEFSRNSNTSGGITSRLSPIHSQGGALPRKENTVTSKTPSPRHAREPMSSRLARDTWEGTSSQRERRPALERIQTESQEHPLGSGGFSSGGLQEVQIQAIEDDNQSSFYLNRLFKEDAPGPSTALKHRLFFPEEDTDPTWTPARTAEPLNQLSNRLGPIPPAGGGNRSSARISNKVASSKLDKKRETKNTTKRKGNANTLKGMNSRKRNVLRSNASPKKRKCGSRAEPDSPLMENNLEPNSPHVLASVPAMVLGLLNVKHSGNLLSWRGSRYSHHVKARLDRSLANVSWFEKFSHGRCQYLRFEGSDHRPLITFFGKKKTKKKGVFRFDRTLCKEEKVRVLVKATWKRILPDGQERTKQLMPCISERFKTS</sequence>
<feature type="compositionally biased region" description="Basic and acidic residues" evidence="1">
    <location>
        <begin position="1"/>
        <end position="15"/>
    </location>
</feature>